<sequence>MSDRVNIPEDRDRDRRTITDGFFEREVYLSRTETAAFLRDLADQLESDTRVTITGDDWEIPFEYRDPIEVEIEFTAQRERELELELEFSEASGGSDLSVR</sequence>
<proteinExistence type="predicted"/>
<evidence type="ECO:0000259" key="1">
    <source>
        <dbReference type="Pfam" id="PF20068"/>
    </source>
</evidence>
<comment type="caution">
    <text evidence="2">The sequence shown here is derived from an EMBL/GenBank/DDBJ whole genome shotgun (WGS) entry which is preliminary data.</text>
</comment>
<organism evidence="2 3">
    <name type="scientific">Halopiger aswanensis</name>
    <dbReference type="NCBI Taxonomy" id="148449"/>
    <lineage>
        <taxon>Archaea</taxon>
        <taxon>Methanobacteriati</taxon>
        <taxon>Methanobacteriota</taxon>
        <taxon>Stenosarchaea group</taxon>
        <taxon>Halobacteria</taxon>
        <taxon>Halobacteriales</taxon>
        <taxon>Natrialbaceae</taxon>
        <taxon>Halopiger</taxon>
    </lineage>
</organism>
<dbReference type="Proteomes" id="UP000283805">
    <property type="component" value="Unassembled WGS sequence"/>
</dbReference>
<dbReference type="RefSeq" id="WP_120244170.1">
    <property type="nucleotide sequence ID" value="NZ_RAPO01000002.1"/>
</dbReference>
<gene>
    <name evidence="2" type="ORF">ATJ93_1671</name>
</gene>
<dbReference type="InterPro" id="IPR027598">
    <property type="entry name" value="Amphi-Trp_dom"/>
</dbReference>
<protein>
    <submittedName>
        <fullName evidence="2">Amphi-Trp domain-containing protein</fullName>
    </submittedName>
</protein>
<reference evidence="2 3" key="1">
    <citation type="submission" date="2018-09" db="EMBL/GenBank/DDBJ databases">
        <title>Genomic Encyclopedia of Archaeal and Bacterial Type Strains, Phase II (KMG-II): from individual species to whole genera.</title>
        <authorList>
            <person name="Goeker M."/>
        </authorList>
    </citation>
    <scope>NUCLEOTIDE SEQUENCE [LARGE SCALE GENOMIC DNA]</scope>
    <source>
        <strain evidence="2 3">DSM 13151</strain>
    </source>
</reference>
<dbReference type="AlphaFoldDB" id="A0A419WH78"/>
<keyword evidence="3" id="KW-1185">Reference proteome</keyword>
<dbReference type="EMBL" id="RAPO01000002">
    <property type="protein sequence ID" value="RKD94828.1"/>
    <property type="molecule type" value="Genomic_DNA"/>
</dbReference>
<dbReference type="OrthoDB" id="194858at2157"/>
<feature type="domain" description="Amphi-Trp" evidence="1">
    <location>
        <begin position="22"/>
        <end position="95"/>
    </location>
</feature>
<dbReference type="NCBIfam" id="TIGR04354">
    <property type="entry name" value="amphi-Trp"/>
    <property type="match status" value="1"/>
</dbReference>
<accession>A0A419WH78</accession>
<evidence type="ECO:0000313" key="3">
    <source>
        <dbReference type="Proteomes" id="UP000283805"/>
    </source>
</evidence>
<evidence type="ECO:0000313" key="2">
    <source>
        <dbReference type="EMBL" id="RKD94828.1"/>
    </source>
</evidence>
<dbReference type="Pfam" id="PF20068">
    <property type="entry name" value="Amphi-Trp"/>
    <property type="match status" value="1"/>
</dbReference>
<name>A0A419WH78_9EURY</name>